<evidence type="ECO:0000256" key="4">
    <source>
        <dbReference type="RuleBase" id="RU003815"/>
    </source>
</evidence>
<dbReference type="eggNOG" id="KOG1697">
    <property type="taxonomic scope" value="Eukaryota"/>
</dbReference>
<dbReference type="PANTHER" id="PTHR21569:SF1">
    <property type="entry name" value="SMALL RIBOSOMAL SUBUNIT PROTEIN US9M"/>
    <property type="match status" value="1"/>
</dbReference>
<name>G0QR24_ICHMU</name>
<organism evidence="5 6">
    <name type="scientific">Ichthyophthirius multifiliis</name>
    <name type="common">White spot disease agent</name>
    <name type="synonym">Ich</name>
    <dbReference type="NCBI Taxonomy" id="5932"/>
    <lineage>
        <taxon>Eukaryota</taxon>
        <taxon>Sar</taxon>
        <taxon>Alveolata</taxon>
        <taxon>Ciliophora</taxon>
        <taxon>Intramacronucleata</taxon>
        <taxon>Oligohymenophorea</taxon>
        <taxon>Hymenostomatida</taxon>
        <taxon>Ophryoglenina</taxon>
        <taxon>Ichthyophthirius</taxon>
    </lineage>
</organism>
<dbReference type="InterPro" id="IPR014721">
    <property type="entry name" value="Ribsml_uS5_D2-typ_fold_subgr"/>
</dbReference>
<reference evidence="5 6" key="1">
    <citation type="submission" date="2011-07" db="EMBL/GenBank/DDBJ databases">
        <authorList>
            <person name="Coyne R."/>
            <person name="Brami D."/>
            <person name="Johnson J."/>
            <person name="Hostetler J."/>
            <person name="Hannick L."/>
            <person name="Clark T."/>
            <person name="Cassidy-Hanley D."/>
            <person name="Inman J."/>
        </authorList>
    </citation>
    <scope>NUCLEOTIDE SEQUENCE [LARGE SCALE GENOMIC DNA]</scope>
    <source>
        <strain evidence="5 6">G5</strain>
    </source>
</reference>
<dbReference type="GO" id="GO:0015935">
    <property type="term" value="C:small ribosomal subunit"/>
    <property type="evidence" value="ECO:0007669"/>
    <property type="project" value="TreeGrafter"/>
</dbReference>
<dbReference type="GO" id="GO:0003723">
    <property type="term" value="F:RNA binding"/>
    <property type="evidence" value="ECO:0007669"/>
    <property type="project" value="TreeGrafter"/>
</dbReference>
<dbReference type="GO" id="GO:0003735">
    <property type="term" value="F:structural constituent of ribosome"/>
    <property type="evidence" value="ECO:0007669"/>
    <property type="project" value="InterPro"/>
</dbReference>
<dbReference type="AlphaFoldDB" id="G0QR24"/>
<proteinExistence type="inferred from homology"/>
<dbReference type="OMA" id="FRFDIYN"/>
<gene>
    <name evidence="5" type="ORF">IMG5_087880</name>
</gene>
<dbReference type="Proteomes" id="UP000008983">
    <property type="component" value="Unassembled WGS sequence"/>
</dbReference>
<evidence type="ECO:0000256" key="3">
    <source>
        <dbReference type="ARBA" id="ARBA00023274"/>
    </source>
</evidence>
<dbReference type="PANTHER" id="PTHR21569">
    <property type="entry name" value="RIBOSOMAL PROTEIN S9"/>
    <property type="match status" value="1"/>
</dbReference>
<protein>
    <recommendedName>
        <fullName evidence="7">Ribosomal protein S9</fullName>
    </recommendedName>
</protein>
<dbReference type="STRING" id="857967.G0QR24"/>
<dbReference type="InterPro" id="IPR000754">
    <property type="entry name" value="Ribosomal_uS9"/>
</dbReference>
<dbReference type="Gene3D" id="3.30.230.10">
    <property type="match status" value="1"/>
</dbReference>
<sequence length="501" mass="59635">MMKFFQFVIAEKTADSFKNDSRLFITKRVIEELKKEGISYEEKKVFLKKYLGGGNQDELIRKAEIQNEEDLYQTITPLIQQQALESETKNRALLSVQKKIEQNTEFRRVEKRPDRIDENDAFFSEESDQESHYNEPFFNYKYKKSSLKDHVNPFVTLKREDFDNQAIYRQVKKNYYINKKKYYEENIYTDENKKRDDNQNNLQVTDFLINSQENLKPEDYLWKNLQENFQRIFPTNILEAQKGQQILNQQDDLAHEPYEYDVQEILELSQLKQESDQKGIKHLNEDHQMELEIYVRQNQDPFFRHYIQNDIKYFIDRIQEGAFDVMSGLMPSSKSNDLVQYYDADRENLCPEILEDESLRLQYEALKKEKISKLRIFNSGKRKTSTCLVMITEGPGIVLVNGKKIFNYFCHPYHRNIALRPLFLSPSSHCQYNINFYVRGGGVTGQSNACQVALARALGQLNPCLRPIFMKLDLLRTDYRQKERKKTGKYKARKSYTYVRR</sequence>
<evidence type="ECO:0000256" key="1">
    <source>
        <dbReference type="ARBA" id="ARBA00005251"/>
    </source>
</evidence>
<dbReference type="InterPro" id="IPR020568">
    <property type="entry name" value="Ribosomal_Su5_D2-typ_SF"/>
</dbReference>
<accession>G0QR24</accession>
<dbReference type="PROSITE" id="PS00360">
    <property type="entry name" value="RIBOSOMAL_S9"/>
    <property type="match status" value="1"/>
</dbReference>
<dbReference type="Pfam" id="PF00380">
    <property type="entry name" value="Ribosomal_S9"/>
    <property type="match status" value="1"/>
</dbReference>
<dbReference type="OrthoDB" id="312830at2759"/>
<evidence type="ECO:0000313" key="6">
    <source>
        <dbReference type="Proteomes" id="UP000008983"/>
    </source>
</evidence>
<evidence type="ECO:0008006" key="7">
    <source>
        <dbReference type="Google" id="ProtNLM"/>
    </source>
</evidence>
<dbReference type="SUPFAM" id="SSF54211">
    <property type="entry name" value="Ribosomal protein S5 domain 2-like"/>
    <property type="match status" value="1"/>
</dbReference>
<dbReference type="InParanoid" id="G0QR24"/>
<keyword evidence="2 4" id="KW-0689">Ribosomal protein</keyword>
<evidence type="ECO:0000256" key="2">
    <source>
        <dbReference type="ARBA" id="ARBA00022980"/>
    </source>
</evidence>
<evidence type="ECO:0000313" key="5">
    <source>
        <dbReference type="EMBL" id="EGR32325.1"/>
    </source>
</evidence>
<comment type="similarity">
    <text evidence="1 4">Belongs to the universal ribosomal protein uS9 family.</text>
</comment>
<keyword evidence="6" id="KW-1185">Reference proteome</keyword>
<dbReference type="EMBL" id="GL983717">
    <property type="protein sequence ID" value="EGR32325.1"/>
    <property type="molecule type" value="Genomic_DNA"/>
</dbReference>
<keyword evidence="3 4" id="KW-0687">Ribonucleoprotein</keyword>
<dbReference type="InterPro" id="IPR020574">
    <property type="entry name" value="Ribosomal_uS9_CS"/>
</dbReference>
<dbReference type="RefSeq" id="XP_004035811.1">
    <property type="nucleotide sequence ID" value="XM_004035763.1"/>
</dbReference>
<dbReference type="GO" id="GO:0006412">
    <property type="term" value="P:translation"/>
    <property type="evidence" value="ECO:0007669"/>
    <property type="project" value="InterPro"/>
</dbReference>
<dbReference type="GeneID" id="14908490"/>